<reference evidence="1 2" key="1">
    <citation type="submission" date="2013-12" db="EMBL/GenBank/DDBJ databases">
        <authorList>
            <person name="Zelazny A."/>
            <person name="Olivier K."/>
            <person name="Holland S."/>
            <person name="Lenaerts A."/>
            <person name="Ordway D."/>
            <person name="DeGroote M.A."/>
            <person name="Parker T."/>
            <person name="Sizemore C."/>
            <person name="Tallon L.J."/>
            <person name="Sadzewicz L.K."/>
            <person name="Sengamalay N."/>
            <person name="Fraser C.M."/>
            <person name="Hine E."/>
            <person name="Shefchek K.A."/>
            <person name="Das S.P."/>
            <person name="Tettelin H."/>
        </authorList>
    </citation>
    <scope>NUCLEOTIDE SEQUENCE [LARGE SCALE GENOMIC DNA]</scope>
    <source>
        <strain evidence="1 2">1948</strain>
    </source>
</reference>
<sequence length="43" mass="4381">MGSQVERAQLSVITDKPASSATQLLLGPVVRGTTVSLAKEGSP</sequence>
<accession>A0A829QQC3</accession>
<gene>
    <name evidence="1" type="ORF">I542_5026</name>
</gene>
<protein>
    <submittedName>
        <fullName evidence="1">MCE-family protein Mce6A</fullName>
    </submittedName>
</protein>
<organism evidence="1 2">
    <name type="scientific">Mycobacteroides abscessus 1948</name>
    <dbReference type="NCBI Taxonomy" id="1299323"/>
    <lineage>
        <taxon>Bacteria</taxon>
        <taxon>Bacillati</taxon>
        <taxon>Actinomycetota</taxon>
        <taxon>Actinomycetes</taxon>
        <taxon>Mycobacteriales</taxon>
        <taxon>Mycobacteriaceae</taxon>
        <taxon>Mycobacteroides</taxon>
        <taxon>Mycobacteroides abscessus</taxon>
    </lineage>
</organism>
<dbReference type="AlphaFoldDB" id="A0A829QQC3"/>
<name>A0A829QQC3_9MYCO</name>
<comment type="caution">
    <text evidence="1">The sequence shown here is derived from an EMBL/GenBank/DDBJ whole genome shotgun (WGS) entry which is preliminary data.</text>
</comment>
<dbReference type="EMBL" id="JAOH01000002">
    <property type="protein sequence ID" value="EUA64850.1"/>
    <property type="molecule type" value="Genomic_DNA"/>
</dbReference>
<evidence type="ECO:0000313" key="1">
    <source>
        <dbReference type="EMBL" id="EUA64850.1"/>
    </source>
</evidence>
<proteinExistence type="predicted"/>
<dbReference type="Proteomes" id="UP000021210">
    <property type="component" value="Unassembled WGS sequence"/>
</dbReference>
<evidence type="ECO:0000313" key="2">
    <source>
        <dbReference type="Proteomes" id="UP000021210"/>
    </source>
</evidence>